<name>A0A1M6PKT6_9BACT</name>
<dbReference type="Gene3D" id="3.90.1570.30">
    <property type="match status" value="1"/>
</dbReference>
<dbReference type="EMBL" id="FQYR01000005">
    <property type="protein sequence ID" value="SHK08592.1"/>
    <property type="molecule type" value="Genomic_DNA"/>
</dbReference>
<dbReference type="GO" id="GO:0009307">
    <property type="term" value="P:DNA restriction-modification system"/>
    <property type="evidence" value="ECO:0007669"/>
    <property type="project" value="UniProtKB-KW"/>
</dbReference>
<dbReference type="PANTHER" id="PTHR47396:SF1">
    <property type="entry name" value="ATP-DEPENDENT HELICASE IRC3-RELATED"/>
    <property type="match status" value="1"/>
</dbReference>
<dbReference type="OrthoDB" id="176441at2"/>
<evidence type="ECO:0000313" key="4">
    <source>
        <dbReference type="Proteomes" id="UP000184510"/>
    </source>
</evidence>
<dbReference type="InterPro" id="IPR007409">
    <property type="entry name" value="Restrct_endonuc_type1_HsdR_N"/>
</dbReference>
<keyword evidence="1" id="KW-0175">Coiled coil</keyword>
<organism evidence="3 4">
    <name type="scientific">Rubritalea squalenifaciens DSM 18772</name>
    <dbReference type="NCBI Taxonomy" id="1123071"/>
    <lineage>
        <taxon>Bacteria</taxon>
        <taxon>Pseudomonadati</taxon>
        <taxon>Verrucomicrobiota</taxon>
        <taxon>Verrucomicrobiia</taxon>
        <taxon>Verrucomicrobiales</taxon>
        <taxon>Rubritaleaceae</taxon>
        <taxon>Rubritalea</taxon>
    </lineage>
</organism>
<dbReference type="GO" id="GO:0009035">
    <property type="term" value="F:type I site-specific deoxyribonuclease activity"/>
    <property type="evidence" value="ECO:0007669"/>
    <property type="project" value="UniProtKB-EC"/>
</dbReference>
<dbReference type="CDD" id="cd18032">
    <property type="entry name" value="DEXHc_RE_I_III_res"/>
    <property type="match status" value="1"/>
</dbReference>
<feature type="domain" description="Helicase ATP-binding" evidence="2">
    <location>
        <begin position="369"/>
        <end position="526"/>
    </location>
</feature>
<dbReference type="RefSeq" id="WP_143184768.1">
    <property type="nucleotide sequence ID" value="NZ_FQYR01000005.1"/>
</dbReference>
<dbReference type="GO" id="GO:0005524">
    <property type="term" value="F:ATP binding"/>
    <property type="evidence" value="ECO:0007669"/>
    <property type="project" value="UniProtKB-KW"/>
</dbReference>
<dbReference type="InterPro" id="IPR013670">
    <property type="entry name" value="EcoEI_R_C_dom"/>
</dbReference>
<keyword evidence="4" id="KW-1185">Reference proteome</keyword>
<sequence length="1131" mass="128657">MSSTPSNFSFLTSEFPDFALAAKLAEKAVFPDPHAACFHCRRTLELVVQWLYKVEAKLGMPYDHSLGSLIHHPPFQNLISEAIFQKARLIQKVGNQAVHGKQPIYQITALQTLEELHHLLYWLARTYSRIGAAQYDAIRFDKTLVPFPQTSPSKADKDQLKKKEAELDQYAEKLAKQEKERSELDQQIVELQAELALAKKANEQVPDPHDYSEADTRKYLIDAELRRSGWDPEAPKATEYEVSGMPNNKGIGYVDYVLWGDDGKPLAIVEAKRTTKDPKIGQQQAKLYADCLEKESGQRPLIFYTNGYETWFWDDLNYPHRPVAGFYKAEELQRLITRRDSLLPLRSSDINSDIAGRYYQTRAISSICELLAQKRRKALLVMATGTGKTRTSIAMVDLLQRANWAKNVLFLADRTSLVNQAANAFKAHLPECSPVNLVTEKDKQGRVYTCTYPTMMGLIDSTKNGESRFSPGHFDLIVIDEAHRSVYQKYQAIFSYFDSLLVGLTATPREEIDKNTYELFDIENGVPTDAYELEQAVSDGFLVPPKVKKVDMKFPREGIKYDDLTESEKAVWDELDWGDRSQSAGDREVGSGAINKWLFNKDTADKMFQTLMEHGHKVNKGDRLAKTIIFARNHDHALFLEDRFNYHYPDKKGHFARVIDNYANYPQSLIDAFSLSESDPHIAISVDMMDTGIDVPEVANLVFFKPVYSKIKFWQMIGRGTRLCPDLFGENQDKEDFRIFDFCGNFDYFEENPEGLASTNSESLGTRLFRLRTSLLQALQNSPENLQSTTWKTHREHLRVQIQSMHPDNFEIRLKQELVERYQAQSFWEHETVPHDDLEAMANELATLPDTLEPEKLEAKQWDATLLAAQLSTLGVLTNKLVPLQHGIIETASKLEEKANIPAVKVHLALIQAIQDADFWQDIHVDTLEEIRVKLRDLVHLIRKGYSPPVYTPFEDEIRSMREDEPVVIPTMTGEQYEKKVRAELASNLDRIEIQKIRTGQALTPQDLNELESMLVKLGERQGEKLLGQLIERSQAPDLVTFIKTCVGLDAATVLKHFEEYLNKESFSPAQIRFIELIIAQLSSNGVISAGALYHPPFSSIHAGGPDGLFPDENVLDGIFDKIHELSGTEA</sequence>
<dbReference type="PROSITE" id="PS51192">
    <property type="entry name" value="HELICASE_ATP_BIND_1"/>
    <property type="match status" value="1"/>
</dbReference>
<dbReference type="CDD" id="cd18799">
    <property type="entry name" value="SF2_C_EcoAI-like"/>
    <property type="match status" value="1"/>
</dbReference>
<dbReference type="Pfam" id="PF13643">
    <property type="entry name" value="DUF4145"/>
    <property type="match status" value="1"/>
</dbReference>
<evidence type="ECO:0000259" key="2">
    <source>
        <dbReference type="PROSITE" id="PS51192"/>
    </source>
</evidence>
<dbReference type="AlphaFoldDB" id="A0A1M6PKT6"/>
<dbReference type="FunCoup" id="A0A1M6PKT6">
    <property type="interactions" value="58"/>
</dbReference>
<dbReference type="SUPFAM" id="SSF52540">
    <property type="entry name" value="P-loop containing nucleoside triphosphate hydrolases"/>
    <property type="match status" value="2"/>
</dbReference>
<dbReference type="Gene3D" id="3.40.50.300">
    <property type="entry name" value="P-loop containing nucleotide triphosphate hydrolases"/>
    <property type="match status" value="2"/>
</dbReference>
<dbReference type="InterPro" id="IPR027417">
    <property type="entry name" value="P-loop_NTPase"/>
</dbReference>
<gene>
    <name evidence="3" type="ORF">SAMN02745181_3222</name>
</gene>
<feature type="coiled-coil region" evidence="1">
    <location>
        <begin position="153"/>
        <end position="201"/>
    </location>
</feature>
<dbReference type="InterPro" id="IPR025285">
    <property type="entry name" value="DUF4145"/>
</dbReference>
<dbReference type="GO" id="GO:0005829">
    <property type="term" value="C:cytosol"/>
    <property type="evidence" value="ECO:0007669"/>
    <property type="project" value="TreeGrafter"/>
</dbReference>
<dbReference type="InParanoid" id="A0A1M6PKT6"/>
<dbReference type="InterPro" id="IPR050742">
    <property type="entry name" value="Helicase_Restrict-Modif_Enz"/>
</dbReference>
<evidence type="ECO:0000256" key="1">
    <source>
        <dbReference type="SAM" id="Coils"/>
    </source>
</evidence>
<dbReference type="Pfam" id="PF04851">
    <property type="entry name" value="ResIII"/>
    <property type="match status" value="1"/>
</dbReference>
<dbReference type="Proteomes" id="UP000184510">
    <property type="component" value="Unassembled WGS sequence"/>
</dbReference>
<dbReference type="InterPro" id="IPR014001">
    <property type="entry name" value="Helicase_ATP-bd"/>
</dbReference>
<dbReference type="Pfam" id="PF08463">
    <property type="entry name" value="EcoEI_R_C"/>
    <property type="match status" value="1"/>
</dbReference>
<proteinExistence type="predicted"/>
<evidence type="ECO:0000313" key="3">
    <source>
        <dbReference type="EMBL" id="SHK08592.1"/>
    </source>
</evidence>
<dbReference type="STRING" id="1123071.SAMN02745181_3222"/>
<dbReference type="PANTHER" id="PTHR47396">
    <property type="entry name" value="TYPE I RESTRICTION ENZYME ECOKI R PROTEIN"/>
    <property type="match status" value="1"/>
</dbReference>
<reference evidence="3 4" key="1">
    <citation type="submission" date="2016-11" db="EMBL/GenBank/DDBJ databases">
        <authorList>
            <person name="Jaros S."/>
            <person name="Januszkiewicz K."/>
            <person name="Wedrychowicz H."/>
        </authorList>
    </citation>
    <scope>NUCLEOTIDE SEQUENCE [LARGE SCALE GENOMIC DNA]</scope>
    <source>
        <strain evidence="3 4">DSM 18772</strain>
    </source>
</reference>
<protein>
    <submittedName>
        <fullName evidence="3">Type I restriction enzyme, R subunit</fullName>
    </submittedName>
</protein>
<dbReference type="Pfam" id="PF04313">
    <property type="entry name" value="HSDR_N"/>
    <property type="match status" value="1"/>
</dbReference>
<dbReference type="InterPro" id="IPR006935">
    <property type="entry name" value="Helicase/UvrB_N"/>
</dbReference>
<dbReference type="SMART" id="SM00487">
    <property type="entry name" value="DEXDc"/>
    <property type="match status" value="1"/>
</dbReference>
<dbReference type="GO" id="GO:0003677">
    <property type="term" value="F:DNA binding"/>
    <property type="evidence" value="ECO:0007669"/>
    <property type="project" value="UniProtKB-KW"/>
</dbReference>
<accession>A0A1M6PKT6</accession>